<dbReference type="InterPro" id="IPR036508">
    <property type="entry name" value="Chitin-bd_dom_sf"/>
</dbReference>
<evidence type="ECO:0000256" key="2">
    <source>
        <dbReference type="ARBA" id="ARBA00022729"/>
    </source>
</evidence>
<keyword evidence="10" id="KW-1185">Reference proteome</keyword>
<dbReference type="GO" id="GO:0005576">
    <property type="term" value="C:extracellular region"/>
    <property type="evidence" value="ECO:0007669"/>
    <property type="project" value="InterPro"/>
</dbReference>
<evidence type="ECO:0000313" key="10">
    <source>
        <dbReference type="Proteomes" id="UP001153636"/>
    </source>
</evidence>
<dbReference type="SMART" id="SM00494">
    <property type="entry name" value="ChtBD2"/>
    <property type="match status" value="2"/>
</dbReference>
<feature type="domain" description="Chitin-binding type-2" evidence="8">
    <location>
        <begin position="38"/>
        <end position="93"/>
    </location>
</feature>
<keyword evidence="5" id="KW-0325">Glycoprotein</keyword>
<keyword evidence="1" id="KW-0147">Chitin-binding</keyword>
<evidence type="ECO:0000256" key="6">
    <source>
        <dbReference type="SAM" id="MobiDB-lite"/>
    </source>
</evidence>
<dbReference type="OrthoDB" id="9987187at2759"/>
<protein>
    <recommendedName>
        <fullName evidence="8">Chitin-binding type-2 domain-containing protein</fullName>
    </recommendedName>
</protein>
<dbReference type="InterPro" id="IPR051940">
    <property type="entry name" value="Chitin_bind-dev_reg"/>
</dbReference>
<dbReference type="AlphaFoldDB" id="A0A9P0DBI2"/>
<dbReference type="Pfam" id="PF01607">
    <property type="entry name" value="CBM_14"/>
    <property type="match status" value="2"/>
</dbReference>
<dbReference type="EMBL" id="OV651821">
    <property type="protein sequence ID" value="CAH1115334.1"/>
    <property type="molecule type" value="Genomic_DNA"/>
</dbReference>
<evidence type="ECO:0000313" key="9">
    <source>
        <dbReference type="EMBL" id="CAH1115334.1"/>
    </source>
</evidence>
<feature type="chain" id="PRO_5040172524" description="Chitin-binding type-2 domain-containing protein" evidence="7">
    <location>
        <begin position="20"/>
        <end position="267"/>
    </location>
</feature>
<proteinExistence type="predicted"/>
<sequence>MGIKFGIVFLLGILNGVVAKSIIFENQDQQTTEELSGNTECSTENQQTSHDTKCNLYYRCIYGRKICKECPDGMMFNPRIANCDSSYNVDCGSLETEEDHDKYNSDFSDYYNIDDFTNSDILDSYEVTTRKYTECPEKQDPYEPSPLLPHEERCNVYYKCVEGKKYLMKCPGMFQFNAKVLACDWPRNVKCLDRFSTTTEATTTVTDNSKEPTTKEPKSSEQYSQKTDYLEEISNKETTSKTDDLNKPIIYKDESSEQFAIKYFNSL</sequence>
<evidence type="ECO:0000256" key="1">
    <source>
        <dbReference type="ARBA" id="ARBA00022669"/>
    </source>
</evidence>
<evidence type="ECO:0000256" key="4">
    <source>
        <dbReference type="ARBA" id="ARBA00023157"/>
    </source>
</evidence>
<name>A0A9P0DBI2_9CUCU</name>
<dbReference type="Gene3D" id="2.170.140.10">
    <property type="entry name" value="Chitin binding domain"/>
    <property type="match status" value="2"/>
</dbReference>
<evidence type="ECO:0000256" key="5">
    <source>
        <dbReference type="ARBA" id="ARBA00023180"/>
    </source>
</evidence>
<feature type="signal peptide" evidence="7">
    <location>
        <begin position="1"/>
        <end position="19"/>
    </location>
</feature>
<dbReference type="PANTHER" id="PTHR23301:SF0">
    <property type="entry name" value="CHITIN-BINDING TYPE-2 DOMAIN-CONTAINING PROTEIN-RELATED"/>
    <property type="match status" value="1"/>
</dbReference>
<feature type="compositionally biased region" description="Basic and acidic residues" evidence="6">
    <location>
        <begin position="208"/>
        <end position="219"/>
    </location>
</feature>
<evidence type="ECO:0000256" key="7">
    <source>
        <dbReference type="SAM" id="SignalP"/>
    </source>
</evidence>
<feature type="region of interest" description="Disordered" evidence="6">
    <location>
        <begin position="202"/>
        <end position="244"/>
    </location>
</feature>
<evidence type="ECO:0000256" key="3">
    <source>
        <dbReference type="ARBA" id="ARBA00022737"/>
    </source>
</evidence>
<evidence type="ECO:0000259" key="8">
    <source>
        <dbReference type="PROSITE" id="PS50940"/>
    </source>
</evidence>
<gene>
    <name evidence="9" type="ORF">PSYICH_LOCUS15549</name>
</gene>
<feature type="compositionally biased region" description="Basic and acidic residues" evidence="6">
    <location>
        <begin position="233"/>
        <end position="244"/>
    </location>
</feature>
<keyword evidence="3" id="KW-0677">Repeat</keyword>
<keyword evidence="4" id="KW-1015">Disulfide bond</keyword>
<organism evidence="9 10">
    <name type="scientific">Psylliodes chrysocephalus</name>
    <dbReference type="NCBI Taxonomy" id="3402493"/>
    <lineage>
        <taxon>Eukaryota</taxon>
        <taxon>Metazoa</taxon>
        <taxon>Ecdysozoa</taxon>
        <taxon>Arthropoda</taxon>
        <taxon>Hexapoda</taxon>
        <taxon>Insecta</taxon>
        <taxon>Pterygota</taxon>
        <taxon>Neoptera</taxon>
        <taxon>Endopterygota</taxon>
        <taxon>Coleoptera</taxon>
        <taxon>Polyphaga</taxon>
        <taxon>Cucujiformia</taxon>
        <taxon>Chrysomeloidea</taxon>
        <taxon>Chrysomelidae</taxon>
        <taxon>Galerucinae</taxon>
        <taxon>Alticini</taxon>
        <taxon>Psylliodes</taxon>
    </lineage>
</organism>
<feature type="domain" description="Chitin-binding type-2" evidence="8">
    <location>
        <begin position="132"/>
        <end position="193"/>
    </location>
</feature>
<dbReference type="PROSITE" id="PS50940">
    <property type="entry name" value="CHIT_BIND_II"/>
    <property type="match status" value="2"/>
</dbReference>
<dbReference type="PANTHER" id="PTHR23301">
    <property type="entry name" value="CHITIN BINDING PERITROPHIN-A"/>
    <property type="match status" value="1"/>
</dbReference>
<dbReference type="SUPFAM" id="SSF57625">
    <property type="entry name" value="Invertebrate chitin-binding proteins"/>
    <property type="match status" value="2"/>
</dbReference>
<reference evidence="9" key="1">
    <citation type="submission" date="2022-01" db="EMBL/GenBank/DDBJ databases">
        <authorList>
            <person name="King R."/>
        </authorList>
    </citation>
    <scope>NUCLEOTIDE SEQUENCE</scope>
</reference>
<keyword evidence="2 7" id="KW-0732">Signal</keyword>
<dbReference type="Proteomes" id="UP001153636">
    <property type="component" value="Chromosome 9"/>
</dbReference>
<dbReference type="GO" id="GO:0008061">
    <property type="term" value="F:chitin binding"/>
    <property type="evidence" value="ECO:0007669"/>
    <property type="project" value="UniProtKB-KW"/>
</dbReference>
<dbReference type="InterPro" id="IPR002557">
    <property type="entry name" value="Chitin-bd_dom"/>
</dbReference>
<accession>A0A9P0DBI2</accession>